<protein>
    <recommendedName>
        <fullName evidence="3">Sel1 repeat family protein</fullName>
    </recommendedName>
</protein>
<dbReference type="Proteomes" id="UP000469949">
    <property type="component" value="Unassembled WGS sequence"/>
</dbReference>
<evidence type="ECO:0000313" key="2">
    <source>
        <dbReference type="Proteomes" id="UP000469949"/>
    </source>
</evidence>
<dbReference type="OMA" id="MGLMYAN"/>
<dbReference type="RefSeq" id="WP_012453201.1">
    <property type="nucleotide sequence ID" value="NZ_CP039546.1"/>
</dbReference>
<sequence>MSLAAKSLAVQPLAPVPTLTEGVAAFQARAYDRALAVFQPLAEAGDPEAQAWLGALHAGGTGVPASLTQAFAWYRRAAEQGHGPAATNVGAMLAMGQGVAQDRAEGARWLERAAASGDVMAAYNLATLLAKGDGLPADPARAADLYRSAAEAGHYPSQARLGHLYAHGIGVERDRVEAFAWLSLAAGHGVGTALNALEEVIKEMSADEKREGAARAQARRTAPGRIAPIPA</sequence>
<dbReference type="InterPro" id="IPR011990">
    <property type="entry name" value="TPR-like_helical_dom_sf"/>
</dbReference>
<proteinExistence type="predicted"/>
<comment type="caution">
    <text evidence="1">The sequence shown here is derived from an EMBL/GenBank/DDBJ whole genome shotgun (WGS) entry which is preliminary data.</text>
</comment>
<dbReference type="InterPro" id="IPR050767">
    <property type="entry name" value="Sel1_AlgK"/>
</dbReference>
<dbReference type="Pfam" id="PF08238">
    <property type="entry name" value="Sel1"/>
    <property type="match status" value="4"/>
</dbReference>
<dbReference type="SMART" id="SM00671">
    <property type="entry name" value="SEL1"/>
    <property type="match status" value="4"/>
</dbReference>
<accession>A0A177J7I6</accession>
<dbReference type="Gene3D" id="1.25.40.10">
    <property type="entry name" value="Tetratricopeptide repeat domain"/>
    <property type="match status" value="2"/>
</dbReference>
<name>A0A177J7I6_9HYPH</name>
<dbReference type="EMBL" id="WEKV01000006">
    <property type="protein sequence ID" value="KAB7786757.1"/>
    <property type="molecule type" value="Genomic_DNA"/>
</dbReference>
<dbReference type="SUPFAM" id="SSF81901">
    <property type="entry name" value="HCP-like"/>
    <property type="match status" value="1"/>
</dbReference>
<gene>
    <name evidence="1" type="ORF">F8B43_1111</name>
</gene>
<dbReference type="AlphaFoldDB" id="A0A177J7I6"/>
<organism evidence="1 2">
    <name type="scientific">Methylorubrum populi</name>
    <dbReference type="NCBI Taxonomy" id="223967"/>
    <lineage>
        <taxon>Bacteria</taxon>
        <taxon>Pseudomonadati</taxon>
        <taxon>Pseudomonadota</taxon>
        <taxon>Alphaproteobacteria</taxon>
        <taxon>Hyphomicrobiales</taxon>
        <taxon>Methylobacteriaceae</taxon>
        <taxon>Methylorubrum</taxon>
    </lineage>
</organism>
<evidence type="ECO:0008006" key="3">
    <source>
        <dbReference type="Google" id="ProtNLM"/>
    </source>
</evidence>
<reference evidence="1 2" key="1">
    <citation type="submission" date="2019-10" db="EMBL/GenBank/DDBJ databases">
        <title>Draft Genome Sequence of the Caffeine Degrading Methylotroph Methylorubrum populi PINKEL.</title>
        <authorList>
            <person name="Dawson S.C."/>
            <person name="Zhang X."/>
            <person name="Wright M.E."/>
            <person name="Sharma G."/>
            <person name="Langner J.T."/>
            <person name="Ditty J.L."/>
            <person name="Subuyuj G.A."/>
        </authorList>
    </citation>
    <scope>NUCLEOTIDE SEQUENCE [LARGE SCALE GENOMIC DNA]</scope>
    <source>
        <strain evidence="1 2">Pinkel</strain>
    </source>
</reference>
<evidence type="ECO:0000313" key="1">
    <source>
        <dbReference type="EMBL" id="KAB7786757.1"/>
    </source>
</evidence>
<dbReference type="PANTHER" id="PTHR11102">
    <property type="entry name" value="SEL-1-LIKE PROTEIN"/>
    <property type="match status" value="1"/>
</dbReference>
<dbReference type="PANTHER" id="PTHR11102:SF160">
    <property type="entry name" value="ERAD-ASSOCIATED E3 UBIQUITIN-PROTEIN LIGASE COMPONENT HRD3"/>
    <property type="match status" value="1"/>
</dbReference>
<dbReference type="InterPro" id="IPR006597">
    <property type="entry name" value="Sel1-like"/>
</dbReference>